<evidence type="ECO:0000256" key="2">
    <source>
        <dbReference type="ARBA" id="ARBA00022664"/>
    </source>
</evidence>
<evidence type="ECO:0000313" key="7">
    <source>
        <dbReference type="EMBL" id="CAE0466212.1"/>
    </source>
</evidence>
<feature type="repeat" description="WD" evidence="5">
    <location>
        <begin position="182"/>
        <end position="223"/>
    </location>
</feature>
<dbReference type="SUPFAM" id="SSF50978">
    <property type="entry name" value="WD40 repeat-like"/>
    <property type="match status" value="1"/>
</dbReference>
<dbReference type="PROSITE" id="PS50294">
    <property type="entry name" value="WD_REPEATS_REGION"/>
    <property type="match status" value="5"/>
</dbReference>
<name>A0A7S3Q529_9STRA</name>
<evidence type="ECO:0000256" key="6">
    <source>
        <dbReference type="SAM" id="MobiDB-lite"/>
    </source>
</evidence>
<keyword evidence="3" id="KW-0677">Repeat</keyword>
<evidence type="ECO:0000256" key="3">
    <source>
        <dbReference type="ARBA" id="ARBA00022737"/>
    </source>
</evidence>
<dbReference type="PROSITE" id="PS00678">
    <property type="entry name" value="WD_REPEATS_1"/>
    <property type="match status" value="2"/>
</dbReference>
<proteinExistence type="predicted"/>
<feature type="repeat" description="WD" evidence="5">
    <location>
        <begin position="53"/>
        <end position="85"/>
    </location>
</feature>
<keyword evidence="1 5" id="KW-0853">WD repeat</keyword>
<dbReference type="Pfam" id="PF00400">
    <property type="entry name" value="WD40"/>
    <property type="match status" value="7"/>
</dbReference>
<dbReference type="SMART" id="SM00320">
    <property type="entry name" value="WD40"/>
    <property type="match status" value="7"/>
</dbReference>
<keyword evidence="2" id="KW-0507">mRNA processing</keyword>
<dbReference type="PANTHER" id="PTHR44006">
    <property type="entry name" value="U5 SMALL NUCLEAR RIBONUCLEOPROTEIN 40 KDA PROTEIN"/>
    <property type="match status" value="1"/>
</dbReference>
<reference evidence="7" key="1">
    <citation type="submission" date="2021-01" db="EMBL/GenBank/DDBJ databases">
        <authorList>
            <person name="Corre E."/>
            <person name="Pelletier E."/>
            <person name="Niang G."/>
            <person name="Scheremetjew M."/>
            <person name="Finn R."/>
            <person name="Kale V."/>
            <person name="Holt S."/>
            <person name="Cochrane G."/>
            <person name="Meng A."/>
            <person name="Brown T."/>
            <person name="Cohen L."/>
        </authorList>
    </citation>
    <scope>NUCLEOTIDE SEQUENCE</scope>
    <source>
        <strain evidence="7">MM31A-1</strain>
    </source>
</reference>
<dbReference type="CDD" id="cd00200">
    <property type="entry name" value="WD40"/>
    <property type="match status" value="1"/>
</dbReference>
<dbReference type="AlphaFoldDB" id="A0A7S3Q529"/>
<feature type="repeat" description="WD" evidence="5">
    <location>
        <begin position="279"/>
        <end position="320"/>
    </location>
</feature>
<dbReference type="PROSITE" id="PS50082">
    <property type="entry name" value="WD_REPEATS_2"/>
    <property type="match status" value="7"/>
</dbReference>
<dbReference type="GO" id="GO:0006397">
    <property type="term" value="P:mRNA processing"/>
    <property type="evidence" value="ECO:0007669"/>
    <property type="project" value="UniProtKB-KW"/>
</dbReference>
<dbReference type="InterPro" id="IPR052234">
    <property type="entry name" value="U5_snRNP_Component"/>
</dbReference>
<dbReference type="EMBL" id="HBIO01014305">
    <property type="protein sequence ID" value="CAE0466212.1"/>
    <property type="molecule type" value="Transcribed_RNA"/>
</dbReference>
<feature type="region of interest" description="Disordered" evidence="6">
    <location>
        <begin position="1"/>
        <end position="37"/>
    </location>
</feature>
<evidence type="ECO:0000256" key="1">
    <source>
        <dbReference type="ARBA" id="ARBA00022574"/>
    </source>
</evidence>
<dbReference type="InterPro" id="IPR001680">
    <property type="entry name" value="WD40_rpt"/>
</dbReference>
<feature type="repeat" description="WD" evidence="5">
    <location>
        <begin position="96"/>
        <end position="137"/>
    </location>
</feature>
<protein>
    <recommendedName>
        <fullName evidence="8">Anaphase-promoting complex subunit 4 WD40 domain-containing protein</fullName>
    </recommendedName>
</protein>
<dbReference type="PRINTS" id="PR00320">
    <property type="entry name" value="GPROTEINBRPT"/>
</dbReference>
<dbReference type="InterPro" id="IPR019775">
    <property type="entry name" value="WD40_repeat_CS"/>
</dbReference>
<feature type="repeat" description="WD" evidence="5">
    <location>
        <begin position="321"/>
        <end position="355"/>
    </location>
</feature>
<organism evidence="7">
    <name type="scientific">Chaetoceros debilis</name>
    <dbReference type="NCBI Taxonomy" id="122233"/>
    <lineage>
        <taxon>Eukaryota</taxon>
        <taxon>Sar</taxon>
        <taxon>Stramenopiles</taxon>
        <taxon>Ochrophyta</taxon>
        <taxon>Bacillariophyta</taxon>
        <taxon>Coscinodiscophyceae</taxon>
        <taxon>Chaetocerotophycidae</taxon>
        <taxon>Chaetocerotales</taxon>
        <taxon>Chaetocerotaceae</taxon>
        <taxon>Chaetoceros</taxon>
    </lineage>
</organism>
<gene>
    <name evidence="7" type="ORF">CDEB00056_LOCUS11064</name>
</gene>
<dbReference type="PANTHER" id="PTHR44006:SF1">
    <property type="entry name" value="U5 SMALL NUCLEAR RIBONUCLEOPROTEIN 40 KDA PROTEIN"/>
    <property type="match status" value="1"/>
</dbReference>
<feature type="repeat" description="WD" evidence="5">
    <location>
        <begin position="138"/>
        <end position="174"/>
    </location>
</feature>
<dbReference type="Gene3D" id="2.130.10.10">
    <property type="entry name" value="YVTN repeat-like/Quinoprotein amine dehydrogenase"/>
    <property type="match status" value="1"/>
</dbReference>
<dbReference type="InterPro" id="IPR015943">
    <property type="entry name" value="WD40/YVTN_repeat-like_dom_sf"/>
</dbReference>
<accession>A0A7S3Q529</accession>
<dbReference type="GO" id="GO:0008380">
    <property type="term" value="P:RNA splicing"/>
    <property type="evidence" value="ECO:0007669"/>
    <property type="project" value="UniProtKB-KW"/>
</dbReference>
<dbReference type="InterPro" id="IPR020472">
    <property type="entry name" value="WD40_PAC1"/>
</dbReference>
<feature type="repeat" description="WD" evidence="5">
    <location>
        <begin position="227"/>
        <end position="261"/>
    </location>
</feature>
<dbReference type="GO" id="GO:0071013">
    <property type="term" value="C:catalytic step 2 spliceosome"/>
    <property type="evidence" value="ECO:0007669"/>
    <property type="project" value="TreeGrafter"/>
</dbReference>
<evidence type="ECO:0000256" key="4">
    <source>
        <dbReference type="ARBA" id="ARBA00023187"/>
    </source>
</evidence>
<dbReference type="GO" id="GO:0003723">
    <property type="term" value="F:RNA binding"/>
    <property type="evidence" value="ECO:0007669"/>
    <property type="project" value="TreeGrafter"/>
</dbReference>
<evidence type="ECO:0000256" key="5">
    <source>
        <dbReference type="PROSITE-ProRule" id="PRU00221"/>
    </source>
</evidence>
<sequence>MSAAVNAHKRQRTDDAPNEPQALTLYNPTNDGGVDDTYSSIRTSSLSHTTMKLTGHTGSVYSLAYSPDGECLASASFDMTALLWNAGGDCQNINVLKGHKNAILDLKWSSDSEFIVTASADKTLAWWDGSTANRIKKMTGHEGIVNAVDTSRIYSSKVVISGSDDCTAMLWDTRKKGVPVSTLPHDYPVTAVSFGMDGNMVYTAGIDNCITAWDIRGSSEKGKVMKMKGHTDTITCLSLHPKGTHLLSNSMDGTLKTWDIRPFIPDGNKRHCKTFVGSTHNAEKGLLNAAWSSDGNMVTGGSADKAVHIWDELSSEELYYLPGHKGCVNSVVFHPKENIIASGSSDKTIFVGELS</sequence>
<evidence type="ECO:0008006" key="8">
    <source>
        <dbReference type="Google" id="ProtNLM"/>
    </source>
</evidence>
<dbReference type="InterPro" id="IPR036322">
    <property type="entry name" value="WD40_repeat_dom_sf"/>
</dbReference>
<keyword evidence="4" id="KW-0508">mRNA splicing</keyword>